<protein>
    <submittedName>
        <fullName evidence="2">Uncharacterized protein</fullName>
    </submittedName>
</protein>
<reference evidence="2 3" key="1">
    <citation type="submission" date="2016-10" db="EMBL/GenBank/DDBJ databases">
        <authorList>
            <person name="de Groot N.N."/>
        </authorList>
    </citation>
    <scope>NUCLEOTIDE SEQUENCE [LARGE SCALE GENOMIC DNA]</scope>
    <source>
        <strain evidence="2">1</strain>
    </source>
</reference>
<name>A0A1G5SC70_9PROT</name>
<sequence length="41" mass="4077">MVEYGAVLLAVLGGLDLLPIIITGPSKGGVGRGEMLPAVKA</sequence>
<feature type="transmembrane region" description="Helical" evidence="1">
    <location>
        <begin position="6"/>
        <end position="25"/>
    </location>
</feature>
<proteinExistence type="predicted"/>
<evidence type="ECO:0000256" key="1">
    <source>
        <dbReference type="SAM" id="Phobius"/>
    </source>
</evidence>
<evidence type="ECO:0000313" key="3">
    <source>
        <dbReference type="Proteomes" id="UP000198729"/>
    </source>
</evidence>
<evidence type="ECO:0000313" key="2">
    <source>
        <dbReference type="EMBL" id="SCZ84784.1"/>
    </source>
</evidence>
<keyword evidence="1" id="KW-0812">Transmembrane</keyword>
<dbReference type="AlphaFoldDB" id="A0A1G5SC70"/>
<organism evidence="2 3">
    <name type="scientific">Nitrosomonas mobilis</name>
    <dbReference type="NCBI Taxonomy" id="51642"/>
    <lineage>
        <taxon>Bacteria</taxon>
        <taxon>Pseudomonadati</taxon>
        <taxon>Pseudomonadota</taxon>
        <taxon>Betaproteobacteria</taxon>
        <taxon>Nitrosomonadales</taxon>
        <taxon>Nitrosomonadaceae</taxon>
        <taxon>Nitrosomonas</taxon>
    </lineage>
</organism>
<keyword evidence="1" id="KW-0472">Membrane</keyword>
<dbReference type="EMBL" id="FMWO01000032">
    <property type="protein sequence ID" value="SCZ84784.1"/>
    <property type="molecule type" value="Genomic_DNA"/>
</dbReference>
<gene>
    <name evidence="2" type="ORF">NSMM_260080</name>
</gene>
<keyword evidence="1" id="KW-1133">Transmembrane helix</keyword>
<keyword evidence="3" id="KW-1185">Reference proteome</keyword>
<accession>A0A1G5SC70</accession>
<dbReference type="Proteomes" id="UP000198729">
    <property type="component" value="Unassembled WGS sequence"/>
</dbReference>